<reference evidence="2 3" key="1">
    <citation type="submission" date="2019-03" db="EMBL/GenBank/DDBJ databases">
        <title>Root nodule microbial communities of legume samples collected from USA, Mexico and Botswana.</title>
        <authorList>
            <person name="Hirsch A."/>
        </authorList>
    </citation>
    <scope>NUCLEOTIDE SEQUENCE [LARGE SCALE GENOMIC DNA]</scope>
    <source>
        <strain evidence="2 3">55</strain>
    </source>
</reference>
<evidence type="ECO:0000256" key="1">
    <source>
        <dbReference type="SAM" id="Phobius"/>
    </source>
</evidence>
<feature type="transmembrane region" description="Helical" evidence="1">
    <location>
        <begin position="59"/>
        <end position="79"/>
    </location>
</feature>
<proteinExistence type="predicted"/>
<evidence type="ECO:0000313" key="3">
    <source>
        <dbReference type="Proteomes" id="UP000295805"/>
    </source>
</evidence>
<evidence type="ECO:0000313" key="2">
    <source>
        <dbReference type="EMBL" id="TCW23372.1"/>
    </source>
</evidence>
<evidence type="ECO:0008006" key="4">
    <source>
        <dbReference type="Google" id="ProtNLM"/>
    </source>
</evidence>
<feature type="transmembrane region" description="Helical" evidence="1">
    <location>
        <begin position="29"/>
        <end position="47"/>
    </location>
</feature>
<keyword evidence="1" id="KW-0472">Membrane</keyword>
<keyword evidence="1" id="KW-0812">Transmembrane</keyword>
<accession>A0A4R3ZSX4</accession>
<comment type="caution">
    <text evidence="2">The sequence shown here is derived from an EMBL/GenBank/DDBJ whole genome shotgun (WGS) entry which is preliminary data.</text>
</comment>
<sequence>MSGRRSGVRRGVLNWAEILKPSVALAERFFGGTLVFLGLMLLFRLVGHREAGGPGLTDLLIVVVLVVDAASAADPGGWVGDDYLRAARCAYARHARLTSGRRGRPVRIRR</sequence>
<dbReference type="Proteomes" id="UP000295805">
    <property type="component" value="Unassembled WGS sequence"/>
</dbReference>
<keyword evidence="1" id="KW-1133">Transmembrane helix</keyword>
<dbReference type="AlphaFoldDB" id="A0A4R3ZSX4"/>
<dbReference type="EMBL" id="SMCX01000013">
    <property type="protein sequence ID" value="TCW23372.1"/>
    <property type="molecule type" value="Genomic_DNA"/>
</dbReference>
<organism evidence="2 3">
    <name type="scientific">Dietzia cinnamea</name>
    <dbReference type="NCBI Taxonomy" id="321318"/>
    <lineage>
        <taxon>Bacteria</taxon>
        <taxon>Bacillati</taxon>
        <taxon>Actinomycetota</taxon>
        <taxon>Actinomycetes</taxon>
        <taxon>Mycobacteriales</taxon>
        <taxon>Dietziaceae</taxon>
        <taxon>Dietzia</taxon>
    </lineage>
</organism>
<gene>
    <name evidence="2" type="ORF">EDD19_11362</name>
</gene>
<protein>
    <recommendedName>
        <fullName evidence="4">DUF421 domain-containing protein</fullName>
    </recommendedName>
</protein>
<name>A0A4R3ZSX4_9ACTN</name>